<accession>A0A9P5NZ28</accession>
<evidence type="ECO:0000256" key="1">
    <source>
        <dbReference type="SAM" id="MobiDB-lite"/>
    </source>
</evidence>
<protein>
    <submittedName>
        <fullName evidence="2">Uncharacterized protein</fullName>
    </submittedName>
</protein>
<dbReference type="OrthoDB" id="3256015at2759"/>
<dbReference type="EMBL" id="JADNYJ010000009">
    <property type="protein sequence ID" value="KAF8909358.1"/>
    <property type="molecule type" value="Genomic_DNA"/>
</dbReference>
<dbReference type="Proteomes" id="UP000724874">
    <property type="component" value="Unassembled WGS sequence"/>
</dbReference>
<feature type="compositionally biased region" description="Acidic residues" evidence="1">
    <location>
        <begin position="505"/>
        <end position="516"/>
    </location>
</feature>
<dbReference type="AlphaFoldDB" id="A0A9P5NZ28"/>
<feature type="compositionally biased region" description="Polar residues" evidence="1">
    <location>
        <begin position="488"/>
        <end position="497"/>
    </location>
</feature>
<proteinExistence type="predicted"/>
<feature type="region of interest" description="Disordered" evidence="1">
    <location>
        <begin position="138"/>
        <end position="163"/>
    </location>
</feature>
<comment type="caution">
    <text evidence="2">The sequence shown here is derived from an EMBL/GenBank/DDBJ whole genome shotgun (WGS) entry which is preliminary data.</text>
</comment>
<gene>
    <name evidence="2" type="ORF">CPB84DRAFT_1843151</name>
</gene>
<reference evidence="2" key="1">
    <citation type="submission" date="2020-11" db="EMBL/GenBank/DDBJ databases">
        <authorList>
            <consortium name="DOE Joint Genome Institute"/>
            <person name="Ahrendt S."/>
            <person name="Riley R."/>
            <person name="Andreopoulos W."/>
            <person name="LaButti K."/>
            <person name="Pangilinan J."/>
            <person name="Ruiz-duenas F.J."/>
            <person name="Barrasa J.M."/>
            <person name="Sanchez-Garcia M."/>
            <person name="Camarero S."/>
            <person name="Miyauchi S."/>
            <person name="Serrano A."/>
            <person name="Linde D."/>
            <person name="Babiker R."/>
            <person name="Drula E."/>
            <person name="Ayuso-Fernandez I."/>
            <person name="Pacheco R."/>
            <person name="Padilla G."/>
            <person name="Ferreira P."/>
            <person name="Barriuso J."/>
            <person name="Kellner H."/>
            <person name="Castanera R."/>
            <person name="Alfaro M."/>
            <person name="Ramirez L."/>
            <person name="Pisabarro A.G."/>
            <person name="Kuo A."/>
            <person name="Tritt A."/>
            <person name="Lipzen A."/>
            <person name="He G."/>
            <person name="Yan M."/>
            <person name="Ng V."/>
            <person name="Cullen D."/>
            <person name="Martin F."/>
            <person name="Rosso M.-N."/>
            <person name="Henrissat B."/>
            <person name="Hibbett D."/>
            <person name="Martinez A.T."/>
            <person name="Grigoriev I.V."/>
        </authorList>
    </citation>
    <scope>NUCLEOTIDE SEQUENCE</scope>
    <source>
        <strain evidence="2">AH 44721</strain>
    </source>
</reference>
<feature type="region of interest" description="Disordered" evidence="1">
    <location>
        <begin position="478"/>
        <end position="525"/>
    </location>
</feature>
<evidence type="ECO:0000313" key="3">
    <source>
        <dbReference type="Proteomes" id="UP000724874"/>
    </source>
</evidence>
<feature type="compositionally biased region" description="Low complexity" evidence="1">
    <location>
        <begin position="147"/>
        <end position="163"/>
    </location>
</feature>
<name>A0A9P5NZ28_GYMJU</name>
<evidence type="ECO:0000313" key="2">
    <source>
        <dbReference type="EMBL" id="KAF8909358.1"/>
    </source>
</evidence>
<keyword evidence="3" id="KW-1185">Reference proteome</keyword>
<sequence>MLGMPCPTIEEPSSEVIESSQLEKIELAIPSTPLKMVRSRYAETWVATGMAPETFHQPTATIPNIPKVASEEQADDLSVTESESTIMQYPHEPFLPSHNRLEGYLEFYEKIENPTIWELNRLEYLYRVKAAREKQKAELENTLPTRTSNTLPSSPKLSPTKSELCSPSLESLPPSEDLLEALNLPEDFVDTWLQAYGLTQAHFFFLPPDPRPSLSNPRLYLYAALCKLKADFDASVISWDKSYSRVFEFFPTTTYLSTPTSASVVPHGGSSSAKSRDNSTAYTCLSGCLCNKIGQTTITYMENNFIRELPDTSPEYISTWCHWALDSDFKSRPFYYKEYLDPGAEGNEGNEKPLKLNIFCHSIIACTLGYHLGRLLPIPAHLKSAQLPSGVLITAIQSAYRAIACWSSGTYITPGRPFSDFSGDNWGDSDKRNPSDFPATLPKYTVQGKKPTREIKRVMQKLSRQQWEDILAEAHQFANAKGKKRARSSSGDNTTSEAAIVKPEEESDFEIEDDAADATGSTNEG</sequence>
<organism evidence="2 3">
    <name type="scientific">Gymnopilus junonius</name>
    <name type="common">Spectacular rustgill mushroom</name>
    <name type="synonym">Gymnopilus spectabilis subsp. junonius</name>
    <dbReference type="NCBI Taxonomy" id="109634"/>
    <lineage>
        <taxon>Eukaryota</taxon>
        <taxon>Fungi</taxon>
        <taxon>Dikarya</taxon>
        <taxon>Basidiomycota</taxon>
        <taxon>Agaricomycotina</taxon>
        <taxon>Agaricomycetes</taxon>
        <taxon>Agaricomycetidae</taxon>
        <taxon>Agaricales</taxon>
        <taxon>Agaricineae</taxon>
        <taxon>Hymenogastraceae</taxon>
        <taxon>Gymnopilus</taxon>
    </lineage>
</organism>